<accession>A0A1X0S605</accession>
<name>A0A1X0S605_RHIZD</name>
<feature type="domain" description="F-box" evidence="1">
    <location>
        <begin position="1"/>
        <end position="46"/>
    </location>
</feature>
<organism evidence="2 3">
    <name type="scientific">Rhizopus microsporus</name>
    <dbReference type="NCBI Taxonomy" id="58291"/>
    <lineage>
        <taxon>Eukaryota</taxon>
        <taxon>Fungi</taxon>
        <taxon>Fungi incertae sedis</taxon>
        <taxon>Mucoromycota</taxon>
        <taxon>Mucoromycotina</taxon>
        <taxon>Mucoromycetes</taxon>
        <taxon>Mucorales</taxon>
        <taxon>Mucorineae</taxon>
        <taxon>Rhizopodaceae</taxon>
        <taxon>Rhizopus</taxon>
    </lineage>
</organism>
<protein>
    <recommendedName>
        <fullName evidence="1">F-box domain-containing protein</fullName>
    </recommendedName>
</protein>
<dbReference type="InterPro" id="IPR001810">
    <property type="entry name" value="F-box_dom"/>
</dbReference>
<gene>
    <name evidence="2" type="ORF">BCV71DRAFT_262772</name>
</gene>
<sequence length="584" mass="67635">MSHIQQLPSYLLDLVLQHVPNKDWAESRLVCLKWCPIATKRLFKKVNITCNSRLETLLRLNATVFPRLGPVGSFIKGIELRYNNPQEGTKILYQHFEQLVRSCPQVETLYVSSLVFSSCISAYLLLMDDHWSLRTIRAGYFNCLTLDHYYKYKDSITVMHEPFDVKNLQFIRHFPLLEELTMPTYLPMTALQDFLLIFDVCTKLSKLNTTIDMDDGSITVVPQDPYPFLTHISINSQNSYIPRAMVNYITARCVNLYSIILTLRSPDVHDGLIETYNQLLGFLFRQTKPTCSLRLEFNRNTGVGAQEVDDMICECLNSTFRPRSTKVHNSLSIIERASSFNRTTFTTTLEKQDNRTQCEVKMHVSYFDKDCRSDQYMKSSPVYVDTLSIDCIYRDSRFPEDIFLFIAKCHRLQKLTLCNNNLYSFHGYVYKTIRSLHIYDAGVSVGFFQRLPNSCPNLKKMCLTNMNVLYEESDEAGGTIEMPGITLQELSMDMGAKEKWLIDVTTYKGCSYFLVEPDKRPDELTLTEADMLNDEIPLKNQYHIQCHDILQFELNNYNCEQQQPGETYQEPCHYVEAHEGCACS</sequence>
<dbReference type="InterPro" id="IPR032675">
    <property type="entry name" value="LRR_dom_sf"/>
</dbReference>
<dbReference type="Proteomes" id="UP000242381">
    <property type="component" value="Unassembled WGS sequence"/>
</dbReference>
<proteinExistence type="predicted"/>
<reference evidence="2 3" key="1">
    <citation type="journal article" date="2016" name="Proc. Natl. Acad. Sci. U.S.A.">
        <title>Lipid metabolic changes in an early divergent fungus govern the establishment of a mutualistic symbiosis with endobacteria.</title>
        <authorList>
            <person name="Lastovetsky O.A."/>
            <person name="Gaspar M.L."/>
            <person name="Mondo S.J."/>
            <person name="LaButti K.M."/>
            <person name="Sandor L."/>
            <person name="Grigoriev I.V."/>
            <person name="Henry S.A."/>
            <person name="Pawlowska T.E."/>
        </authorList>
    </citation>
    <scope>NUCLEOTIDE SEQUENCE [LARGE SCALE GENOMIC DNA]</scope>
    <source>
        <strain evidence="2 3">ATCC 11559</strain>
    </source>
</reference>
<dbReference type="AlphaFoldDB" id="A0A1X0S605"/>
<dbReference type="SUPFAM" id="SSF52047">
    <property type="entry name" value="RNI-like"/>
    <property type="match status" value="1"/>
</dbReference>
<dbReference type="Gene3D" id="3.80.10.10">
    <property type="entry name" value="Ribonuclease Inhibitor"/>
    <property type="match status" value="1"/>
</dbReference>
<evidence type="ECO:0000259" key="1">
    <source>
        <dbReference type="PROSITE" id="PS50181"/>
    </source>
</evidence>
<evidence type="ECO:0000313" key="2">
    <source>
        <dbReference type="EMBL" id="ORE19591.1"/>
    </source>
</evidence>
<dbReference type="EMBL" id="KV921307">
    <property type="protein sequence ID" value="ORE19591.1"/>
    <property type="molecule type" value="Genomic_DNA"/>
</dbReference>
<evidence type="ECO:0000313" key="3">
    <source>
        <dbReference type="Proteomes" id="UP000242381"/>
    </source>
</evidence>
<dbReference type="PROSITE" id="PS50181">
    <property type="entry name" value="FBOX"/>
    <property type="match status" value="1"/>
</dbReference>
<dbReference type="Pfam" id="PF00646">
    <property type="entry name" value="F-box"/>
    <property type="match status" value="1"/>
</dbReference>
<dbReference type="VEuPathDB" id="FungiDB:BCV72DRAFT_60621"/>
<dbReference type="OMA" id="VEAHEGC"/>